<organism evidence="3 4">
    <name type="scientific">Sphingomonas parva</name>
    <dbReference type="NCBI Taxonomy" id="2555898"/>
    <lineage>
        <taxon>Bacteria</taxon>
        <taxon>Pseudomonadati</taxon>
        <taxon>Pseudomonadota</taxon>
        <taxon>Alphaproteobacteria</taxon>
        <taxon>Sphingomonadales</taxon>
        <taxon>Sphingomonadaceae</taxon>
        <taxon>Sphingomonas</taxon>
    </lineage>
</organism>
<dbReference type="EMBL" id="SPDV01000019">
    <property type="protein sequence ID" value="TFI58122.1"/>
    <property type="molecule type" value="Genomic_DNA"/>
</dbReference>
<sequence length="172" mass="19009">MNEAARPVAASNATNVERRSDRELVVTRTVNGRARIVFEAWSRPELFQLWWVPQSFGLTLVSFEADVRTGGSYRLVMRHPSMEQPMAFFGRYLEVTPPSRIVWTNEEGDEAGAVTTVSFEERGGATLVVVSELYPSKEALDEAVASGSTSGWGEQLEQLEALVGTLAAENDR</sequence>
<dbReference type="SUPFAM" id="SSF55961">
    <property type="entry name" value="Bet v1-like"/>
    <property type="match status" value="1"/>
</dbReference>
<dbReference type="InterPro" id="IPR023393">
    <property type="entry name" value="START-like_dom_sf"/>
</dbReference>
<evidence type="ECO:0000256" key="1">
    <source>
        <dbReference type="ARBA" id="ARBA00006817"/>
    </source>
</evidence>
<evidence type="ECO:0000313" key="4">
    <source>
        <dbReference type="Proteomes" id="UP000298213"/>
    </source>
</evidence>
<reference evidence="3 4" key="1">
    <citation type="submission" date="2019-03" db="EMBL/GenBank/DDBJ databases">
        <title>Genome sequence of Sphingomonas sp. 17J27-24.</title>
        <authorList>
            <person name="Kim M."/>
            <person name="Maeng S."/>
            <person name="Sathiyaraj S."/>
        </authorList>
    </citation>
    <scope>NUCLEOTIDE SEQUENCE [LARGE SCALE GENOMIC DNA]</scope>
    <source>
        <strain evidence="3 4">17J27-24</strain>
    </source>
</reference>
<dbReference type="RefSeq" id="WP_135086724.1">
    <property type="nucleotide sequence ID" value="NZ_SPDV01000019.1"/>
</dbReference>
<dbReference type="OrthoDB" id="9805228at2"/>
<dbReference type="AlphaFoldDB" id="A0A4Y8ZS59"/>
<dbReference type="Proteomes" id="UP000298213">
    <property type="component" value="Unassembled WGS sequence"/>
</dbReference>
<proteinExistence type="inferred from homology"/>
<evidence type="ECO:0000313" key="3">
    <source>
        <dbReference type="EMBL" id="TFI58122.1"/>
    </source>
</evidence>
<gene>
    <name evidence="3" type="ORF">E2493_11080</name>
</gene>
<comment type="caution">
    <text evidence="3">The sequence shown here is derived from an EMBL/GenBank/DDBJ whole genome shotgun (WGS) entry which is preliminary data.</text>
</comment>
<dbReference type="Pfam" id="PF08327">
    <property type="entry name" value="AHSA1"/>
    <property type="match status" value="1"/>
</dbReference>
<name>A0A4Y8ZS59_9SPHN</name>
<evidence type="ECO:0000259" key="2">
    <source>
        <dbReference type="Pfam" id="PF08327"/>
    </source>
</evidence>
<accession>A0A4Y8ZS59</accession>
<comment type="similarity">
    <text evidence="1">Belongs to the AHA1 family.</text>
</comment>
<dbReference type="Gene3D" id="3.30.530.20">
    <property type="match status" value="1"/>
</dbReference>
<dbReference type="InterPro" id="IPR013538">
    <property type="entry name" value="ASHA1/2-like_C"/>
</dbReference>
<protein>
    <submittedName>
        <fullName evidence="3">ATPase</fullName>
    </submittedName>
</protein>
<keyword evidence="4" id="KW-1185">Reference proteome</keyword>
<feature type="domain" description="Activator of Hsp90 ATPase homologue 1/2-like C-terminal" evidence="2">
    <location>
        <begin position="35"/>
        <end position="163"/>
    </location>
</feature>